<protein>
    <submittedName>
        <fullName evidence="1">Uncharacterized protein</fullName>
    </submittedName>
</protein>
<proteinExistence type="predicted"/>
<gene>
    <name evidence="1" type="ORF">SAMN05421810_10157</name>
</gene>
<dbReference type="AlphaFoldDB" id="A0A1I5K9W3"/>
<reference evidence="2" key="1">
    <citation type="submission" date="2016-10" db="EMBL/GenBank/DDBJ databases">
        <authorList>
            <person name="Varghese N."/>
            <person name="Submissions S."/>
        </authorList>
    </citation>
    <scope>NUCLEOTIDE SEQUENCE [LARGE SCALE GENOMIC DNA]</scope>
    <source>
        <strain evidence="2">CGMCC 4.5579</strain>
    </source>
</reference>
<keyword evidence="2" id="KW-1185">Reference proteome</keyword>
<name>A0A1I5K9W3_9PSEU</name>
<sequence>MRGGDGDWVLALLPEPAGKDLRNSHRAVVTTPAADRYVHSARPVKSLRASDVRPQREENPVEPGFGVLMVEQVLLNRSV</sequence>
<evidence type="ECO:0000313" key="1">
    <source>
        <dbReference type="EMBL" id="SFO81809.1"/>
    </source>
</evidence>
<evidence type="ECO:0000313" key="2">
    <source>
        <dbReference type="Proteomes" id="UP000198727"/>
    </source>
</evidence>
<dbReference type="Proteomes" id="UP000198727">
    <property type="component" value="Unassembled WGS sequence"/>
</dbReference>
<organism evidence="1 2">
    <name type="scientific">Amycolatopsis arida</name>
    <dbReference type="NCBI Taxonomy" id="587909"/>
    <lineage>
        <taxon>Bacteria</taxon>
        <taxon>Bacillati</taxon>
        <taxon>Actinomycetota</taxon>
        <taxon>Actinomycetes</taxon>
        <taxon>Pseudonocardiales</taxon>
        <taxon>Pseudonocardiaceae</taxon>
        <taxon>Amycolatopsis</taxon>
    </lineage>
</organism>
<accession>A0A1I5K9W3</accession>
<dbReference type="EMBL" id="FOWW01000001">
    <property type="protein sequence ID" value="SFO81809.1"/>
    <property type="molecule type" value="Genomic_DNA"/>
</dbReference>